<keyword evidence="1" id="KW-0472">Membrane</keyword>
<sequence>MTVDDVVTKTGITLAVIIAFAVVNFGIAAYIDPTIAIILTVVGGIGGFITVLVATFAKKWGSAPVTLIYAALEGLFVGGFSLLLSGFLVGDANAGALIGQAILGTIGVFLGMLVVYKTGAVKVTPRFNKIVTGAIFGVAFLALGNFLLAIFTGNSPLRDGGMIAIIFSIVCIGLAALSFMTDFDAADKMIRQGVPSNYAWGVALGLAVTLVWLYTEILRLLSYFQQR</sequence>
<dbReference type="InterPro" id="IPR010539">
    <property type="entry name" value="BaxI_1-like"/>
</dbReference>
<feature type="transmembrane region" description="Helical" evidence="1">
    <location>
        <begin position="12"/>
        <end position="31"/>
    </location>
</feature>
<keyword evidence="1" id="KW-0812">Transmembrane</keyword>
<dbReference type="PIRSF" id="PIRSF009160">
    <property type="entry name" value="UCP009160"/>
    <property type="match status" value="1"/>
</dbReference>
<dbReference type="PANTHER" id="PTHR41282:SF1">
    <property type="entry name" value="CONSERVED TRANSMEMBRANE PROTEIN-RELATED"/>
    <property type="match status" value="1"/>
</dbReference>
<evidence type="ECO:0000313" key="2">
    <source>
        <dbReference type="EMBL" id="EFG81985.1"/>
    </source>
</evidence>
<comment type="caution">
    <text evidence="2">The sequence shown here is derived from an EMBL/GenBank/DDBJ whole genome shotgun (WGS) entry which is preliminary data.</text>
</comment>
<keyword evidence="3" id="KW-1185">Reference proteome</keyword>
<keyword evidence="1" id="KW-1133">Transmembrane helix</keyword>
<reference evidence="2 3" key="1">
    <citation type="submission" date="2010-04" db="EMBL/GenBank/DDBJ databases">
        <authorList>
            <person name="Weinstock G."/>
            <person name="Sodergren E."/>
            <person name="Clifton S."/>
            <person name="Fulton L."/>
            <person name="Fulton B."/>
            <person name="Courtney L."/>
            <person name="Fronick C."/>
            <person name="Harrison M."/>
            <person name="Strong C."/>
            <person name="Farmer C."/>
            <person name="Delahaunty K."/>
            <person name="Markovic C."/>
            <person name="Hall O."/>
            <person name="Minx P."/>
            <person name="Tomlinson C."/>
            <person name="Mitreva M."/>
            <person name="Hou S."/>
            <person name="Wollam A."/>
            <person name="Pepin K.H."/>
            <person name="Johnson M."/>
            <person name="Bhonagiri V."/>
            <person name="Zhang X."/>
            <person name="Suruliraj S."/>
            <person name="Warren W."/>
            <person name="Chinwalla A."/>
            <person name="Mardis E.R."/>
            <person name="Wilson R.K."/>
        </authorList>
    </citation>
    <scope>NUCLEOTIDE SEQUENCE [LARGE SCALE GENOMIC DNA]</scope>
    <source>
        <strain evidence="2 3">DSM 20306</strain>
    </source>
</reference>
<proteinExistence type="predicted"/>
<dbReference type="Pfam" id="PF12811">
    <property type="entry name" value="BaxI_1"/>
    <property type="match status" value="1"/>
</dbReference>
<organism evidence="2 3">
    <name type="scientific">Corynebacterium ammoniagenes DSM 20306</name>
    <dbReference type="NCBI Taxonomy" id="649754"/>
    <lineage>
        <taxon>Bacteria</taxon>
        <taxon>Bacillati</taxon>
        <taxon>Actinomycetota</taxon>
        <taxon>Actinomycetes</taxon>
        <taxon>Mycobacteriales</taxon>
        <taxon>Corynebacteriaceae</taxon>
        <taxon>Corynebacterium</taxon>
    </lineage>
</organism>
<feature type="transmembrane region" description="Helical" evidence="1">
    <location>
        <begin position="163"/>
        <end position="185"/>
    </location>
</feature>
<feature type="transmembrane region" description="Helical" evidence="1">
    <location>
        <begin position="68"/>
        <end position="88"/>
    </location>
</feature>
<protein>
    <recommendedName>
        <fullName evidence="4">Bax inhibitor 1 like protein</fullName>
    </recommendedName>
</protein>
<accession>A0ABP2IEL2</accession>
<feature type="transmembrane region" description="Helical" evidence="1">
    <location>
        <begin position="197"/>
        <end position="215"/>
    </location>
</feature>
<evidence type="ECO:0008006" key="4">
    <source>
        <dbReference type="Google" id="ProtNLM"/>
    </source>
</evidence>
<name>A0ABP2IEL2_CORAM</name>
<gene>
    <name evidence="2" type="ORF">HMPREF0281_00690</name>
</gene>
<dbReference type="Proteomes" id="UP000006015">
    <property type="component" value="Unassembled WGS sequence"/>
</dbReference>
<evidence type="ECO:0000256" key="1">
    <source>
        <dbReference type="SAM" id="Phobius"/>
    </source>
</evidence>
<dbReference type="EMBL" id="ADNS01000004">
    <property type="protein sequence ID" value="EFG81985.1"/>
    <property type="molecule type" value="Genomic_DNA"/>
</dbReference>
<evidence type="ECO:0000313" key="3">
    <source>
        <dbReference type="Proteomes" id="UP000006015"/>
    </source>
</evidence>
<feature type="transmembrane region" description="Helical" evidence="1">
    <location>
        <begin position="127"/>
        <end position="151"/>
    </location>
</feature>
<feature type="transmembrane region" description="Helical" evidence="1">
    <location>
        <begin position="94"/>
        <end position="115"/>
    </location>
</feature>
<feature type="transmembrane region" description="Helical" evidence="1">
    <location>
        <begin position="37"/>
        <end position="56"/>
    </location>
</feature>
<dbReference type="PANTHER" id="PTHR41282">
    <property type="entry name" value="CONSERVED TRANSMEMBRANE PROTEIN-RELATED"/>
    <property type="match status" value="1"/>
</dbReference>